<dbReference type="AlphaFoldDB" id="A0A5S4ZR54"/>
<keyword evidence="3" id="KW-1185">Reference proteome</keyword>
<sequence length="243" mass="27375">MIGLIKNALKRNFFELHFQPVADIKSGQVAHYETLLRLRLKNGKLIMPNSFIKAAESFGLMPQLDRWVVKSTLEIMSNHAELNTFINLSGTSLGDENLLDTIEYDIRHSDVEPSRIGFEITETSAVKDVKLAECWIRRIKNLGCTFALDDFGIGFSSFSYLRMLSVDYLKIDGSFVRNVAKDPTNWALVESMNSIAHTLGKKTIAEFVENHDTSIALKTMGIDLGQGFYFGRPRPLDLIPRVG</sequence>
<dbReference type="PANTHER" id="PTHR33121">
    <property type="entry name" value="CYCLIC DI-GMP PHOSPHODIESTERASE PDEF"/>
    <property type="match status" value="1"/>
</dbReference>
<evidence type="ECO:0000313" key="2">
    <source>
        <dbReference type="EMBL" id="TYO95283.1"/>
    </source>
</evidence>
<dbReference type="Pfam" id="PF00563">
    <property type="entry name" value="EAL"/>
    <property type="match status" value="1"/>
</dbReference>
<name>A0A5S4ZR54_9FIRM</name>
<dbReference type="Gene3D" id="3.20.20.450">
    <property type="entry name" value="EAL domain"/>
    <property type="match status" value="1"/>
</dbReference>
<dbReference type="InterPro" id="IPR001633">
    <property type="entry name" value="EAL_dom"/>
</dbReference>
<dbReference type="Proteomes" id="UP000323166">
    <property type="component" value="Unassembled WGS sequence"/>
</dbReference>
<comment type="caution">
    <text evidence="2">The sequence shown here is derived from an EMBL/GenBank/DDBJ whole genome shotgun (WGS) entry which is preliminary data.</text>
</comment>
<dbReference type="EMBL" id="VNHM01000008">
    <property type="protein sequence ID" value="TYO95283.1"/>
    <property type="molecule type" value="Genomic_DNA"/>
</dbReference>
<dbReference type="PANTHER" id="PTHR33121:SF23">
    <property type="entry name" value="CYCLIC DI-GMP PHOSPHODIESTERASE PDEB"/>
    <property type="match status" value="1"/>
</dbReference>
<protein>
    <submittedName>
        <fullName evidence="2">EAL domain-containing protein (Putative c-di-GMP-specific phosphodiesterase class I)</fullName>
    </submittedName>
</protein>
<gene>
    <name evidence="2" type="ORF">LX24_01632</name>
</gene>
<proteinExistence type="predicted"/>
<dbReference type="PROSITE" id="PS50883">
    <property type="entry name" value="EAL"/>
    <property type="match status" value="1"/>
</dbReference>
<feature type="domain" description="EAL" evidence="1">
    <location>
        <begin position="1"/>
        <end position="243"/>
    </location>
</feature>
<dbReference type="InterPro" id="IPR050706">
    <property type="entry name" value="Cyclic-di-GMP_PDE-like"/>
</dbReference>
<evidence type="ECO:0000259" key="1">
    <source>
        <dbReference type="PROSITE" id="PS50883"/>
    </source>
</evidence>
<dbReference type="SUPFAM" id="SSF141868">
    <property type="entry name" value="EAL domain-like"/>
    <property type="match status" value="1"/>
</dbReference>
<reference evidence="2 3" key="1">
    <citation type="submission" date="2019-07" db="EMBL/GenBank/DDBJ databases">
        <title>Genomic Encyclopedia of Type Strains, Phase I: the one thousand microbial genomes (KMG-I) project.</title>
        <authorList>
            <person name="Kyrpides N."/>
        </authorList>
    </citation>
    <scope>NUCLEOTIDE SEQUENCE [LARGE SCALE GENOMIC DNA]</scope>
    <source>
        <strain evidence="2 3">DSM 6562</strain>
    </source>
</reference>
<organism evidence="2 3">
    <name type="scientific">Desulfallas thermosapovorans DSM 6562</name>
    <dbReference type="NCBI Taxonomy" id="1121431"/>
    <lineage>
        <taxon>Bacteria</taxon>
        <taxon>Bacillati</taxon>
        <taxon>Bacillota</taxon>
        <taxon>Clostridia</taxon>
        <taxon>Eubacteriales</taxon>
        <taxon>Desulfallaceae</taxon>
        <taxon>Desulfallas</taxon>
    </lineage>
</organism>
<evidence type="ECO:0000313" key="3">
    <source>
        <dbReference type="Proteomes" id="UP000323166"/>
    </source>
</evidence>
<dbReference type="GO" id="GO:0071111">
    <property type="term" value="F:cyclic-guanylate-specific phosphodiesterase activity"/>
    <property type="evidence" value="ECO:0007669"/>
    <property type="project" value="InterPro"/>
</dbReference>
<accession>A0A5S4ZR54</accession>
<dbReference type="InterPro" id="IPR035919">
    <property type="entry name" value="EAL_sf"/>
</dbReference>
<dbReference type="SMART" id="SM00052">
    <property type="entry name" value="EAL"/>
    <property type="match status" value="1"/>
</dbReference>
<dbReference type="CDD" id="cd01948">
    <property type="entry name" value="EAL"/>
    <property type="match status" value="1"/>
</dbReference>